<dbReference type="WBParaSite" id="TCONS_00014159.p1">
    <property type="protein sequence ID" value="TCONS_00014159.p1"/>
    <property type="gene ID" value="XLOC_009369"/>
</dbReference>
<evidence type="ECO:0000256" key="1">
    <source>
        <dbReference type="SAM" id="SignalP"/>
    </source>
</evidence>
<dbReference type="Proteomes" id="UP000035681">
    <property type="component" value="Unplaced"/>
</dbReference>
<accession>A0A0K0EAT7</accession>
<protein>
    <submittedName>
        <fullName evidence="3 4">Uncharacterized protein</fullName>
    </submittedName>
</protein>
<evidence type="ECO:0000313" key="3">
    <source>
        <dbReference type="WBParaSite" id="SSTP_0000661200.1"/>
    </source>
</evidence>
<keyword evidence="1" id="KW-0732">Signal</keyword>
<dbReference type="Gene3D" id="3.90.280.10">
    <property type="entry name" value="PEBP-like"/>
    <property type="match status" value="1"/>
</dbReference>
<feature type="signal peptide" evidence="1">
    <location>
        <begin position="1"/>
        <end position="19"/>
    </location>
</feature>
<organism evidence="3">
    <name type="scientific">Strongyloides stercoralis</name>
    <name type="common">Threadworm</name>
    <dbReference type="NCBI Taxonomy" id="6248"/>
    <lineage>
        <taxon>Eukaryota</taxon>
        <taxon>Metazoa</taxon>
        <taxon>Ecdysozoa</taxon>
        <taxon>Nematoda</taxon>
        <taxon>Chromadorea</taxon>
        <taxon>Rhabditida</taxon>
        <taxon>Tylenchina</taxon>
        <taxon>Panagrolaimomorpha</taxon>
        <taxon>Strongyloidoidea</taxon>
        <taxon>Strongyloididae</taxon>
        <taxon>Strongyloides</taxon>
    </lineage>
</organism>
<evidence type="ECO:0000313" key="4">
    <source>
        <dbReference type="WBParaSite" id="TCONS_00014159.p1"/>
    </source>
</evidence>
<evidence type="ECO:0000313" key="2">
    <source>
        <dbReference type="Proteomes" id="UP000035681"/>
    </source>
</evidence>
<proteinExistence type="predicted"/>
<name>A0A0K0EAT7_STRER</name>
<dbReference type="WBParaSite" id="SSTP_0000661200.1">
    <property type="protein sequence ID" value="SSTP_0000661200.1"/>
    <property type="gene ID" value="SSTP_0000661200"/>
</dbReference>
<dbReference type="InterPro" id="IPR036610">
    <property type="entry name" value="PEBP-like_sf"/>
</dbReference>
<dbReference type="AlphaFoldDB" id="A0A0K0EAT7"/>
<keyword evidence="2" id="KW-1185">Reference proteome</keyword>
<feature type="chain" id="PRO_5005327861" evidence="1">
    <location>
        <begin position="20"/>
        <end position="362"/>
    </location>
</feature>
<reference evidence="3" key="1">
    <citation type="submission" date="2015-08" db="UniProtKB">
        <authorList>
            <consortium name="WormBaseParasite"/>
        </authorList>
    </citation>
    <scope>IDENTIFICATION</scope>
</reference>
<sequence length="362" mass="42370">MSYFFLLLNILFLINKLYGIKNGNINYQICSKEWQNPILTVPTLSSPSVPLKCYPDNIICEKYGGECQFSLKNFEYICCKDNDNERIPLCPRYYDTLHTLCNKKSNGGNCPKSYDCMKARNYPNIELCCRKNDNLFYIEPETTFNDHYIVPDIIPYAPKYSINIIFNKNVLTEGQLIYKEQINDLLDRPPQLSGYVFSDNLQYTVIIIGFPFRFNKNTSIDNPSTVYLFESDIKSFNNQIVLQDSNEIENTKQNLYIKKNLKEIENSFKFSKFCTIPYKKPGDEIKSKEIYTMLLLVFKQKKSFSILQQNVFVKKNSKDKNLFKNEIILPNEKLFYMKKFLKEYGDILDPIPVVGNFYGIKG</sequence>